<proteinExistence type="predicted"/>
<dbReference type="AlphaFoldDB" id="A0A0F7TRS8"/>
<sequence>MPQPPSQASWPTEIPGIRLHPTDLHSEELADEAKGWLLFVREESQPILTPANALRHRRALIERWATAGQEFREKELLKYKRAVQSYYQNAPGYHSALDYPAVALSHLTVRPNKRFLYLPSVDRKSHAHNYVSLVEFLILMYVHQDEWNGLHPFDVHGAGEAPSSHIPQLLDPGAGSGAPITLSEFLPALYLHTAHFFALSMTRDGTVIFADGPGLTWFVIDERGLATGRLTLADFGSNGLVHVSTLRRPWNMGQSMSFEQMLGRFLSEIAESGIGGPPQYNEPYVPPLSDRVNIFRFFVASNEK</sequence>
<evidence type="ECO:0000313" key="2">
    <source>
        <dbReference type="Proteomes" id="UP000042958"/>
    </source>
</evidence>
<evidence type="ECO:0000313" key="1">
    <source>
        <dbReference type="EMBL" id="CEJ57727.1"/>
    </source>
</evidence>
<accession>A0A0F7TRS8</accession>
<name>A0A0F7TRS8_PENBI</name>
<dbReference type="Proteomes" id="UP000042958">
    <property type="component" value="Unassembled WGS sequence"/>
</dbReference>
<organism evidence="1 2">
    <name type="scientific">Penicillium brasilianum</name>
    <dbReference type="NCBI Taxonomy" id="104259"/>
    <lineage>
        <taxon>Eukaryota</taxon>
        <taxon>Fungi</taxon>
        <taxon>Dikarya</taxon>
        <taxon>Ascomycota</taxon>
        <taxon>Pezizomycotina</taxon>
        <taxon>Eurotiomycetes</taxon>
        <taxon>Eurotiomycetidae</taxon>
        <taxon>Eurotiales</taxon>
        <taxon>Aspergillaceae</taxon>
        <taxon>Penicillium</taxon>
    </lineage>
</organism>
<dbReference type="EMBL" id="CDHK01000005">
    <property type="protein sequence ID" value="CEJ57727.1"/>
    <property type="molecule type" value="Genomic_DNA"/>
</dbReference>
<protein>
    <submittedName>
        <fullName evidence="1">Uncharacterized protein</fullName>
    </submittedName>
</protein>
<reference evidence="2" key="1">
    <citation type="journal article" date="2015" name="Genome Announc.">
        <title>Draft genome sequence of the fungus Penicillium brasilianum MG11.</title>
        <authorList>
            <person name="Horn F."/>
            <person name="Linde J."/>
            <person name="Mattern D.J."/>
            <person name="Walther G."/>
            <person name="Guthke R."/>
            <person name="Brakhage A.A."/>
            <person name="Valiante V."/>
        </authorList>
    </citation>
    <scope>NUCLEOTIDE SEQUENCE [LARGE SCALE GENOMIC DNA]</scope>
    <source>
        <strain evidence="2">MG11</strain>
    </source>
</reference>
<dbReference type="STRING" id="104259.A0A0F7TRS8"/>
<dbReference type="OrthoDB" id="5396831at2759"/>
<gene>
    <name evidence="1" type="ORF">PMG11_06411</name>
</gene>
<keyword evidence="2" id="KW-1185">Reference proteome</keyword>